<dbReference type="RefSeq" id="WP_134761521.1">
    <property type="nucleotide sequence ID" value="NZ_SOZD01000002.1"/>
</dbReference>
<dbReference type="Proteomes" id="UP000298179">
    <property type="component" value="Unassembled WGS sequence"/>
</dbReference>
<comment type="caution">
    <text evidence="2">The sequence shown here is derived from an EMBL/GenBank/DDBJ whole genome shotgun (WGS) entry which is preliminary data.</text>
</comment>
<evidence type="ECO:0000256" key="1">
    <source>
        <dbReference type="SAM" id="Phobius"/>
    </source>
</evidence>
<organism evidence="2 3">
    <name type="scientific">Jiella endophytica</name>
    <dbReference type="NCBI Taxonomy" id="2558362"/>
    <lineage>
        <taxon>Bacteria</taxon>
        <taxon>Pseudomonadati</taxon>
        <taxon>Pseudomonadota</taxon>
        <taxon>Alphaproteobacteria</taxon>
        <taxon>Hyphomicrobiales</taxon>
        <taxon>Aurantimonadaceae</taxon>
        <taxon>Jiella</taxon>
    </lineage>
</organism>
<protein>
    <submittedName>
        <fullName evidence="2">DUF4345 domain-containing protein</fullName>
    </submittedName>
</protein>
<dbReference type="AlphaFoldDB" id="A0A4Y8RNX1"/>
<sequence length="130" mass="13074">MDFALPTNAAGWMPFAAAAVAVLLGLAALFAPRLVLAAIGLAPSAGSRDALGGSRASLAGFWLGTGLVGAALYDQPFVQLALGAGWLFSGFGRLVSLLTDGATFRAIFYLVVELVLAAAALAPAFGFVSS</sequence>
<feature type="transmembrane region" description="Helical" evidence="1">
    <location>
        <begin position="107"/>
        <end position="128"/>
    </location>
</feature>
<keyword evidence="1" id="KW-0812">Transmembrane</keyword>
<dbReference type="OrthoDB" id="9808658at2"/>
<evidence type="ECO:0000313" key="2">
    <source>
        <dbReference type="EMBL" id="TFF25352.1"/>
    </source>
</evidence>
<gene>
    <name evidence="2" type="ORF">E3C22_08305</name>
</gene>
<keyword evidence="1" id="KW-0472">Membrane</keyword>
<evidence type="ECO:0000313" key="3">
    <source>
        <dbReference type="Proteomes" id="UP000298179"/>
    </source>
</evidence>
<keyword evidence="3" id="KW-1185">Reference proteome</keyword>
<proteinExistence type="predicted"/>
<name>A0A4Y8RNX1_9HYPH</name>
<feature type="transmembrane region" description="Helical" evidence="1">
    <location>
        <begin position="77"/>
        <end position="95"/>
    </location>
</feature>
<accession>A0A4Y8RNX1</accession>
<keyword evidence="1" id="KW-1133">Transmembrane helix</keyword>
<reference evidence="2 3" key="1">
    <citation type="submission" date="2019-03" db="EMBL/GenBank/DDBJ databases">
        <title>Jiella endophytica sp. nov., a novel endophytic bacterium isolated from root of Ficus microcarpa Linn. f.</title>
        <authorList>
            <person name="Tuo L."/>
        </authorList>
    </citation>
    <scope>NUCLEOTIDE SEQUENCE [LARGE SCALE GENOMIC DNA]</scope>
    <source>
        <strain evidence="2 3">CBS5Q-3</strain>
    </source>
</reference>
<dbReference type="EMBL" id="SOZD01000002">
    <property type="protein sequence ID" value="TFF25352.1"/>
    <property type="molecule type" value="Genomic_DNA"/>
</dbReference>